<accession>A0AA86VTV7</accession>
<name>A0AA86VTV7_9FABA</name>
<keyword evidence="2" id="KW-1185">Reference proteome</keyword>
<evidence type="ECO:0000313" key="2">
    <source>
        <dbReference type="Proteomes" id="UP001189624"/>
    </source>
</evidence>
<dbReference type="Proteomes" id="UP001189624">
    <property type="component" value="Chromosome 7"/>
</dbReference>
<protein>
    <submittedName>
        <fullName evidence="1">Uncharacterized protein</fullName>
    </submittedName>
</protein>
<reference evidence="1" key="1">
    <citation type="submission" date="2023-10" db="EMBL/GenBank/DDBJ databases">
        <authorList>
            <person name="Domelevo Entfellner J.-B."/>
        </authorList>
    </citation>
    <scope>NUCLEOTIDE SEQUENCE</scope>
</reference>
<dbReference type="EMBL" id="OY731404">
    <property type="protein sequence ID" value="CAJ1968986.1"/>
    <property type="molecule type" value="Genomic_DNA"/>
</dbReference>
<evidence type="ECO:0000313" key="1">
    <source>
        <dbReference type="EMBL" id="CAJ1968986.1"/>
    </source>
</evidence>
<sequence length="66" mass="7881">MAHVPVQQLYKKTLNQIQTRLIKEDKVVYYQRKKTVSAWLLRGMKPGFDLEFILRSQVKDFPFACH</sequence>
<dbReference type="Gramene" id="rna-AYBTSS11_LOCUS22009">
    <property type="protein sequence ID" value="CAJ1968986.1"/>
    <property type="gene ID" value="gene-AYBTSS11_LOCUS22009"/>
</dbReference>
<gene>
    <name evidence="1" type="ORF">AYBTSS11_LOCUS22009</name>
</gene>
<dbReference type="AlphaFoldDB" id="A0AA86VTV7"/>
<proteinExistence type="predicted"/>
<organism evidence="1 2">
    <name type="scientific">Sphenostylis stenocarpa</name>
    <dbReference type="NCBI Taxonomy" id="92480"/>
    <lineage>
        <taxon>Eukaryota</taxon>
        <taxon>Viridiplantae</taxon>
        <taxon>Streptophyta</taxon>
        <taxon>Embryophyta</taxon>
        <taxon>Tracheophyta</taxon>
        <taxon>Spermatophyta</taxon>
        <taxon>Magnoliopsida</taxon>
        <taxon>eudicotyledons</taxon>
        <taxon>Gunneridae</taxon>
        <taxon>Pentapetalae</taxon>
        <taxon>rosids</taxon>
        <taxon>fabids</taxon>
        <taxon>Fabales</taxon>
        <taxon>Fabaceae</taxon>
        <taxon>Papilionoideae</taxon>
        <taxon>50 kb inversion clade</taxon>
        <taxon>NPAAA clade</taxon>
        <taxon>indigoferoid/millettioid clade</taxon>
        <taxon>Phaseoleae</taxon>
        <taxon>Sphenostylis</taxon>
    </lineage>
</organism>